<accession>A0ACD5U5G9</accession>
<dbReference type="Proteomes" id="UP001732700">
    <property type="component" value="Chromosome 1D"/>
</dbReference>
<keyword evidence="2" id="KW-1185">Reference proteome</keyword>
<proteinExistence type="predicted"/>
<organism evidence="1 2">
    <name type="scientific">Avena sativa</name>
    <name type="common">Oat</name>
    <dbReference type="NCBI Taxonomy" id="4498"/>
    <lineage>
        <taxon>Eukaryota</taxon>
        <taxon>Viridiplantae</taxon>
        <taxon>Streptophyta</taxon>
        <taxon>Embryophyta</taxon>
        <taxon>Tracheophyta</taxon>
        <taxon>Spermatophyta</taxon>
        <taxon>Magnoliopsida</taxon>
        <taxon>Liliopsida</taxon>
        <taxon>Poales</taxon>
        <taxon>Poaceae</taxon>
        <taxon>BOP clade</taxon>
        <taxon>Pooideae</taxon>
        <taxon>Poodae</taxon>
        <taxon>Poeae</taxon>
        <taxon>Poeae Chloroplast Group 1 (Aveneae type)</taxon>
        <taxon>Aveninae</taxon>
        <taxon>Avena</taxon>
    </lineage>
</organism>
<name>A0ACD5U5G9_AVESA</name>
<dbReference type="EnsemblPlants" id="AVESA.00010b.r2.1DG0180380.1">
    <property type="protein sequence ID" value="AVESA.00010b.r2.1DG0180380.1.CDS.1"/>
    <property type="gene ID" value="AVESA.00010b.r2.1DG0180380"/>
</dbReference>
<sequence length="146" mass="15301">MPASRAAVSLFSLLFVMALLLLPVSAQPPQLSPAADGIAAWLGETVRALQATAPGGTEGDAAAADGIPPAPAPRRHRFRLRAHPFALSPEARRELEHEARCGPRIPVRGGSPWPETKSPCRSDDDGDARDERATGTAGAPTSAWLP</sequence>
<reference evidence="1" key="1">
    <citation type="submission" date="2021-05" db="EMBL/GenBank/DDBJ databases">
        <authorList>
            <person name="Scholz U."/>
            <person name="Mascher M."/>
            <person name="Fiebig A."/>
        </authorList>
    </citation>
    <scope>NUCLEOTIDE SEQUENCE [LARGE SCALE GENOMIC DNA]</scope>
</reference>
<protein>
    <submittedName>
        <fullName evidence="1">Uncharacterized protein</fullName>
    </submittedName>
</protein>
<evidence type="ECO:0000313" key="1">
    <source>
        <dbReference type="EnsemblPlants" id="AVESA.00010b.r2.1DG0180380.1.CDS.1"/>
    </source>
</evidence>
<evidence type="ECO:0000313" key="2">
    <source>
        <dbReference type="Proteomes" id="UP001732700"/>
    </source>
</evidence>
<reference evidence="1" key="2">
    <citation type="submission" date="2025-09" db="UniProtKB">
        <authorList>
            <consortium name="EnsemblPlants"/>
        </authorList>
    </citation>
    <scope>IDENTIFICATION</scope>
</reference>